<sequence length="120" mass="13547">MAKKERADEHQEEWKTPQSEEVSLKEKLKKKDNPCKELETVMQEKHGDVLIEDMTKKVMEQYVFVLERLFDEAKASALGAATALLQALHKAVSQTKGNAEETEDSATKTEGPVSKEEDNN</sequence>
<evidence type="ECO:0000256" key="1">
    <source>
        <dbReference type="SAM" id="MobiDB-lite"/>
    </source>
</evidence>
<feature type="compositionally biased region" description="Basic and acidic residues" evidence="1">
    <location>
        <begin position="1"/>
        <end position="15"/>
    </location>
</feature>
<dbReference type="EMBL" id="JBHFFA010000006">
    <property type="protein sequence ID" value="KAL2620917.1"/>
    <property type="molecule type" value="Genomic_DNA"/>
</dbReference>
<name>A0ABD1Y5B2_9MARC</name>
<keyword evidence="3" id="KW-1185">Reference proteome</keyword>
<reference evidence="2 3" key="1">
    <citation type="submission" date="2024-09" db="EMBL/GenBank/DDBJ databases">
        <title>Chromosome-scale assembly of Riccia fluitans.</title>
        <authorList>
            <person name="Paukszto L."/>
            <person name="Sawicki J."/>
            <person name="Karawczyk K."/>
            <person name="Piernik-Szablinska J."/>
            <person name="Szczecinska M."/>
            <person name="Mazdziarz M."/>
        </authorList>
    </citation>
    <scope>NUCLEOTIDE SEQUENCE [LARGE SCALE GENOMIC DNA]</scope>
    <source>
        <strain evidence="2">Rf_01</strain>
        <tissue evidence="2">Aerial parts of the thallus</tissue>
    </source>
</reference>
<feature type="region of interest" description="Disordered" evidence="1">
    <location>
        <begin position="90"/>
        <end position="120"/>
    </location>
</feature>
<comment type="caution">
    <text evidence="2">The sequence shown here is derived from an EMBL/GenBank/DDBJ whole genome shotgun (WGS) entry which is preliminary data.</text>
</comment>
<dbReference type="Proteomes" id="UP001605036">
    <property type="component" value="Unassembled WGS sequence"/>
</dbReference>
<proteinExistence type="predicted"/>
<feature type="region of interest" description="Disordered" evidence="1">
    <location>
        <begin position="1"/>
        <end position="28"/>
    </location>
</feature>
<protein>
    <submittedName>
        <fullName evidence="2">Uncharacterized protein</fullName>
    </submittedName>
</protein>
<organism evidence="2 3">
    <name type="scientific">Riccia fluitans</name>
    <dbReference type="NCBI Taxonomy" id="41844"/>
    <lineage>
        <taxon>Eukaryota</taxon>
        <taxon>Viridiplantae</taxon>
        <taxon>Streptophyta</taxon>
        <taxon>Embryophyta</taxon>
        <taxon>Marchantiophyta</taxon>
        <taxon>Marchantiopsida</taxon>
        <taxon>Marchantiidae</taxon>
        <taxon>Marchantiales</taxon>
        <taxon>Ricciaceae</taxon>
        <taxon>Riccia</taxon>
    </lineage>
</organism>
<dbReference type="AlphaFoldDB" id="A0ABD1Y5B2"/>
<evidence type="ECO:0000313" key="2">
    <source>
        <dbReference type="EMBL" id="KAL2620917.1"/>
    </source>
</evidence>
<evidence type="ECO:0000313" key="3">
    <source>
        <dbReference type="Proteomes" id="UP001605036"/>
    </source>
</evidence>
<gene>
    <name evidence="2" type="ORF">R1flu_001122</name>
</gene>
<accession>A0ABD1Y5B2</accession>